<gene>
    <name evidence="4" type="ORF">CBP51_19375</name>
</gene>
<dbReference type="InterPro" id="IPR003509">
    <property type="entry name" value="UPF0102_YraN-like"/>
</dbReference>
<dbReference type="PANTHER" id="PTHR34039">
    <property type="entry name" value="UPF0102 PROTEIN YRAN"/>
    <property type="match status" value="1"/>
</dbReference>
<evidence type="ECO:0000256" key="3">
    <source>
        <dbReference type="SAM" id="MobiDB-lite"/>
    </source>
</evidence>
<reference evidence="5" key="1">
    <citation type="submission" date="2017-05" db="EMBL/GenBank/DDBJ databases">
        <authorList>
            <person name="Barney B.M."/>
        </authorList>
    </citation>
    <scope>NUCLEOTIDE SEQUENCE [LARGE SCALE GENOMIC DNA]</scope>
    <source>
        <strain evidence="5">PSBB022</strain>
    </source>
</reference>
<dbReference type="Proteomes" id="UP000216101">
    <property type="component" value="Unassembled WGS sequence"/>
</dbReference>
<dbReference type="Pfam" id="PF02021">
    <property type="entry name" value="UPF0102"/>
    <property type="match status" value="1"/>
</dbReference>
<dbReference type="EMBL" id="NHNI01000003">
    <property type="protein sequence ID" value="OZY83955.1"/>
    <property type="molecule type" value="Genomic_DNA"/>
</dbReference>
<name>A0A266Q283_9GAMM</name>
<dbReference type="HAMAP" id="MF_00048">
    <property type="entry name" value="UPF0102"/>
    <property type="match status" value="1"/>
</dbReference>
<evidence type="ECO:0000313" key="4">
    <source>
        <dbReference type="EMBL" id="OZY83955.1"/>
    </source>
</evidence>
<proteinExistence type="inferred from homology"/>
<feature type="region of interest" description="Disordered" evidence="3">
    <location>
        <begin position="1"/>
        <end position="20"/>
    </location>
</feature>
<sequence length="149" mass="16564">MHRNKDAAPPPPATSQSSGNPLIDTIAIGAAAEAQAEAFLIQQGLVTRTRNYRCKLGEIDLIMLHKKPGGSAAEATLVFVEVRLRTNKRFAPAVETVDYRKQQKIIKTAMRFLQEQKLYDKVRCRFDVIALDQTGTAPPIQWIQNAFGT</sequence>
<evidence type="ECO:0000313" key="5">
    <source>
        <dbReference type="Proteomes" id="UP000216101"/>
    </source>
</evidence>
<comment type="caution">
    <text evidence="4">The sequence shown here is derived from an EMBL/GenBank/DDBJ whole genome shotgun (WGS) entry which is preliminary data.</text>
</comment>
<keyword evidence="5" id="KW-1185">Reference proteome</keyword>
<dbReference type="NCBIfam" id="NF009150">
    <property type="entry name" value="PRK12497.1-3"/>
    <property type="match status" value="1"/>
</dbReference>
<evidence type="ECO:0000256" key="2">
    <source>
        <dbReference type="HAMAP-Rule" id="MF_00048"/>
    </source>
</evidence>
<dbReference type="GO" id="GO:0003676">
    <property type="term" value="F:nucleic acid binding"/>
    <property type="evidence" value="ECO:0007669"/>
    <property type="project" value="InterPro"/>
</dbReference>
<dbReference type="PANTHER" id="PTHR34039:SF1">
    <property type="entry name" value="UPF0102 PROTEIN YRAN"/>
    <property type="match status" value="1"/>
</dbReference>
<dbReference type="Gene3D" id="3.40.1350.10">
    <property type="match status" value="1"/>
</dbReference>
<evidence type="ECO:0000256" key="1">
    <source>
        <dbReference type="ARBA" id="ARBA00006738"/>
    </source>
</evidence>
<dbReference type="AlphaFoldDB" id="A0A266Q283"/>
<dbReference type="InterPro" id="IPR011335">
    <property type="entry name" value="Restrct_endonuc-II-like"/>
</dbReference>
<dbReference type="RefSeq" id="WP_078043914.1">
    <property type="nucleotide sequence ID" value="NZ_NHNI01000003.1"/>
</dbReference>
<dbReference type="SUPFAM" id="SSF52980">
    <property type="entry name" value="Restriction endonuclease-like"/>
    <property type="match status" value="1"/>
</dbReference>
<dbReference type="NCBIfam" id="TIGR00252">
    <property type="entry name" value="YraN family protein"/>
    <property type="match status" value="1"/>
</dbReference>
<comment type="similarity">
    <text evidence="1 2">Belongs to the UPF0102 family.</text>
</comment>
<accession>A0A266Q283</accession>
<organism evidence="4 5">
    <name type="scientific">Cellvibrio mixtus</name>
    <dbReference type="NCBI Taxonomy" id="39650"/>
    <lineage>
        <taxon>Bacteria</taxon>
        <taxon>Pseudomonadati</taxon>
        <taxon>Pseudomonadota</taxon>
        <taxon>Gammaproteobacteria</taxon>
        <taxon>Cellvibrionales</taxon>
        <taxon>Cellvibrionaceae</taxon>
        <taxon>Cellvibrio</taxon>
    </lineage>
</organism>
<protein>
    <recommendedName>
        <fullName evidence="2">UPF0102 protein CBP51_19375</fullName>
    </recommendedName>
</protein>
<dbReference type="InterPro" id="IPR011856">
    <property type="entry name" value="tRNA_endonuc-like_dom_sf"/>
</dbReference>